<evidence type="ECO:0000256" key="5">
    <source>
        <dbReference type="ARBA" id="ARBA00023034"/>
    </source>
</evidence>
<proteinExistence type="inferred from homology"/>
<keyword evidence="9" id="KW-1185">Reference proteome</keyword>
<name>A0A8J6HAC2_TENMO</name>
<organism evidence="8 9">
    <name type="scientific">Tenebrio molitor</name>
    <name type="common">Yellow mealworm beetle</name>
    <dbReference type="NCBI Taxonomy" id="7067"/>
    <lineage>
        <taxon>Eukaryota</taxon>
        <taxon>Metazoa</taxon>
        <taxon>Ecdysozoa</taxon>
        <taxon>Arthropoda</taxon>
        <taxon>Hexapoda</taxon>
        <taxon>Insecta</taxon>
        <taxon>Pterygota</taxon>
        <taxon>Neoptera</taxon>
        <taxon>Endopterygota</taxon>
        <taxon>Coleoptera</taxon>
        <taxon>Polyphaga</taxon>
        <taxon>Cucujiformia</taxon>
        <taxon>Tenebrionidae</taxon>
        <taxon>Tenebrio</taxon>
    </lineage>
</organism>
<sequence length="344" mass="38666">MNRRIFLLLSIVSLIFVYFLIARTRKSPVDNIQCYHHRSDSLPDVSDLNPPKGKSIFFHETSCNSDLNGKIVITSRQACAVESAARTHPNYEVYLLYVSPGIFKFEGTESDTLLQTLISYKNVKIGHLDFERYVKDTPVEDLYKGGKIDKSKYPQSHASDVLRYLTLWKYGGIYADLDVIVIKSLEELAPNYSGAQSDSLVAAGVMSFAPTGAGHKLATLALKDLRDNFNGENWANNGPGVITRLSKKLCASEDVGSLVGQTCTGGFKVYPSKTFYPVPWEKWEMYFNHSQSAIVENLASDSYVVHFWNNLSAKTKMSVREEVPYSAFAKKYCPKVYSECSKFF</sequence>
<protein>
    <recommendedName>
        <fullName evidence="7">Alpha 1,4-glycosyltransferase domain-containing protein</fullName>
    </recommendedName>
</protein>
<comment type="caution">
    <text evidence="8">The sequence shown here is derived from an EMBL/GenBank/DDBJ whole genome shotgun (WGS) entry which is preliminary data.</text>
</comment>
<evidence type="ECO:0000313" key="9">
    <source>
        <dbReference type="Proteomes" id="UP000719412"/>
    </source>
</evidence>
<evidence type="ECO:0000259" key="7">
    <source>
        <dbReference type="Pfam" id="PF04572"/>
    </source>
</evidence>
<keyword evidence="3" id="KW-0328">Glycosyltransferase</keyword>
<dbReference type="InterPro" id="IPR007652">
    <property type="entry name" value="A1-4-GlycosylTfrase_dom"/>
</dbReference>
<keyword evidence="6" id="KW-0472">Membrane</keyword>
<evidence type="ECO:0000256" key="2">
    <source>
        <dbReference type="ARBA" id="ARBA00009003"/>
    </source>
</evidence>
<comment type="similarity">
    <text evidence="2">Belongs to the glycosyltransferase 32 family.</text>
</comment>
<dbReference type="GO" id="GO:0016758">
    <property type="term" value="F:hexosyltransferase activity"/>
    <property type="evidence" value="ECO:0007669"/>
    <property type="project" value="UniProtKB-ARBA"/>
</dbReference>
<keyword evidence="5" id="KW-0333">Golgi apparatus</keyword>
<dbReference type="GO" id="GO:0006688">
    <property type="term" value="P:glycosphingolipid biosynthetic process"/>
    <property type="evidence" value="ECO:0007669"/>
    <property type="project" value="TreeGrafter"/>
</dbReference>
<gene>
    <name evidence="8" type="ORF">GEV33_012684</name>
</gene>
<evidence type="ECO:0000313" key="8">
    <source>
        <dbReference type="EMBL" id="KAH0810108.1"/>
    </source>
</evidence>
<dbReference type="PANTHER" id="PTHR12042:SF21">
    <property type="entry name" value="ALPHA1,4-GALACTOSYLTRANSFERASE 1-RELATED"/>
    <property type="match status" value="1"/>
</dbReference>
<feature type="domain" description="Alpha 1,4-glycosyltransferase" evidence="7">
    <location>
        <begin position="211"/>
        <end position="339"/>
    </location>
</feature>
<dbReference type="Pfam" id="PF04572">
    <property type="entry name" value="Gb3_synth"/>
    <property type="match status" value="1"/>
</dbReference>
<evidence type="ECO:0000256" key="4">
    <source>
        <dbReference type="ARBA" id="ARBA00022679"/>
    </source>
</evidence>
<dbReference type="AlphaFoldDB" id="A0A8J6HAC2"/>
<dbReference type="Pfam" id="PF04488">
    <property type="entry name" value="Gly_transf_sug"/>
    <property type="match status" value="1"/>
</dbReference>
<dbReference type="GO" id="GO:0000139">
    <property type="term" value="C:Golgi membrane"/>
    <property type="evidence" value="ECO:0007669"/>
    <property type="project" value="UniProtKB-SubCell"/>
</dbReference>
<reference evidence="8" key="2">
    <citation type="submission" date="2021-08" db="EMBL/GenBank/DDBJ databases">
        <authorList>
            <person name="Eriksson T."/>
        </authorList>
    </citation>
    <scope>NUCLEOTIDE SEQUENCE</scope>
    <source>
        <strain evidence="8">Stoneville</strain>
        <tissue evidence="8">Whole head</tissue>
    </source>
</reference>
<reference evidence="8" key="1">
    <citation type="journal article" date="2020" name="J Insects Food Feed">
        <title>The yellow mealworm (Tenebrio molitor) genome: a resource for the emerging insects as food and feed industry.</title>
        <authorList>
            <person name="Eriksson T."/>
            <person name="Andere A."/>
            <person name="Kelstrup H."/>
            <person name="Emery V."/>
            <person name="Picard C."/>
        </authorList>
    </citation>
    <scope>NUCLEOTIDE SEQUENCE</scope>
    <source>
        <strain evidence="8">Stoneville</strain>
        <tissue evidence="8">Whole head</tissue>
    </source>
</reference>
<evidence type="ECO:0000256" key="1">
    <source>
        <dbReference type="ARBA" id="ARBA00004323"/>
    </source>
</evidence>
<dbReference type="InterPro" id="IPR007577">
    <property type="entry name" value="GlycoTrfase_DXD_sugar-bd_CS"/>
</dbReference>
<accession>A0A8J6HAC2</accession>
<dbReference type="EMBL" id="JABDTM020027710">
    <property type="protein sequence ID" value="KAH0810108.1"/>
    <property type="molecule type" value="Genomic_DNA"/>
</dbReference>
<dbReference type="PANTHER" id="PTHR12042">
    <property type="entry name" value="LACTOSYLCERAMIDE 4-ALPHA-GALACTOSYLTRANSFERASE ALPHA- 1,4-GALACTOSYLTRANSFERASE"/>
    <property type="match status" value="1"/>
</dbReference>
<dbReference type="InterPro" id="IPR051981">
    <property type="entry name" value="Glycosyltransf_32"/>
</dbReference>
<keyword evidence="4" id="KW-0808">Transferase</keyword>
<evidence type="ECO:0000256" key="3">
    <source>
        <dbReference type="ARBA" id="ARBA00022676"/>
    </source>
</evidence>
<comment type="subcellular location">
    <subcellularLocation>
        <location evidence="1">Golgi apparatus membrane</location>
        <topology evidence="1">Single-pass type II membrane protein</topology>
    </subcellularLocation>
</comment>
<dbReference type="Proteomes" id="UP000719412">
    <property type="component" value="Unassembled WGS sequence"/>
</dbReference>
<evidence type="ECO:0000256" key="6">
    <source>
        <dbReference type="ARBA" id="ARBA00023136"/>
    </source>
</evidence>
<dbReference type="OrthoDB" id="409543at2759"/>